<evidence type="ECO:0000313" key="2">
    <source>
        <dbReference type="Proteomes" id="UP000318571"/>
    </source>
</evidence>
<reference evidence="1 2" key="1">
    <citation type="journal article" date="2018" name="Nat. Ecol. Evol.">
        <title>Genomic signatures of mitonuclear coevolution across populations of Tigriopus californicus.</title>
        <authorList>
            <person name="Barreto F.S."/>
            <person name="Watson E.T."/>
            <person name="Lima T.G."/>
            <person name="Willett C.S."/>
            <person name="Edmands S."/>
            <person name="Li W."/>
            <person name="Burton R.S."/>
        </authorList>
    </citation>
    <scope>NUCLEOTIDE SEQUENCE [LARGE SCALE GENOMIC DNA]</scope>
    <source>
        <strain evidence="1 2">San Diego</strain>
    </source>
</reference>
<keyword evidence="2" id="KW-1185">Reference proteome</keyword>
<gene>
    <name evidence="1" type="ORF">TCAL_16004</name>
</gene>
<feature type="non-terminal residue" evidence="1">
    <location>
        <position position="153"/>
    </location>
</feature>
<comment type="caution">
    <text evidence="1">The sequence shown here is derived from an EMBL/GenBank/DDBJ whole genome shotgun (WGS) entry which is preliminary data.</text>
</comment>
<dbReference type="EMBL" id="VCGU01000004">
    <property type="protein sequence ID" value="TRY76624.1"/>
    <property type="molecule type" value="Genomic_DNA"/>
</dbReference>
<feature type="non-terminal residue" evidence="1">
    <location>
        <position position="1"/>
    </location>
</feature>
<proteinExistence type="predicted"/>
<evidence type="ECO:0000313" key="1">
    <source>
        <dbReference type="EMBL" id="TRY76624.1"/>
    </source>
</evidence>
<name>A0A553PG21_TIGCA</name>
<dbReference type="Proteomes" id="UP000318571">
    <property type="component" value="Chromosome 5"/>
</dbReference>
<accession>A0A553PG21</accession>
<sequence length="153" mass="17727">SGKSDGWNYFVNNYGPNGKVCKPKEWARCFNHGILSHNLIEESFEERKAAVLQRLNNQLNILTPVAAEILLKKVQDALQTSGPLFPKLDRGQKRERIQSIFPRTSNKRKKIPPTCTGIPPKRFDFRMLHLLSRQQLLDVLYIFEYRNCITVSQ</sequence>
<protein>
    <submittedName>
        <fullName evidence="1">Uncharacterized protein</fullName>
    </submittedName>
</protein>
<dbReference type="AlphaFoldDB" id="A0A553PG21"/>
<organism evidence="1 2">
    <name type="scientific">Tigriopus californicus</name>
    <name type="common">Marine copepod</name>
    <dbReference type="NCBI Taxonomy" id="6832"/>
    <lineage>
        <taxon>Eukaryota</taxon>
        <taxon>Metazoa</taxon>
        <taxon>Ecdysozoa</taxon>
        <taxon>Arthropoda</taxon>
        <taxon>Crustacea</taxon>
        <taxon>Multicrustacea</taxon>
        <taxon>Hexanauplia</taxon>
        <taxon>Copepoda</taxon>
        <taxon>Harpacticoida</taxon>
        <taxon>Harpacticidae</taxon>
        <taxon>Tigriopus</taxon>
    </lineage>
</organism>